<keyword evidence="2" id="KW-1185">Reference proteome</keyword>
<accession>A0A0K9P8K0</accession>
<reference evidence="2" key="1">
    <citation type="journal article" date="2016" name="Nature">
        <title>The genome of the seagrass Zostera marina reveals angiosperm adaptation to the sea.</title>
        <authorList>
            <person name="Olsen J.L."/>
            <person name="Rouze P."/>
            <person name="Verhelst B."/>
            <person name="Lin Y.-C."/>
            <person name="Bayer T."/>
            <person name="Collen J."/>
            <person name="Dattolo E."/>
            <person name="De Paoli E."/>
            <person name="Dittami S."/>
            <person name="Maumus F."/>
            <person name="Michel G."/>
            <person name="Kersting A."/>
            <person name="Lauritano C."/>
            <person name="Lohaus R."/>
            <person name="Toepel M."/>
            <person name="Tonon T."/>
            <person name="Vanneste K."/>
            <person name="Amirebrahimi M."/>
            <person name="Brakel J."/>
            <person name="Bostroem C."/>
            <person name="Chovatia M."/>
            <person name="Grimwood J."/>
            <person name="Jenkins J.W."/>
            <person name="Jueterbock A."/>
            <person name="Mraz A."/>
            <person name="Stam W.T."/>
            <person name="Tice H."/>
            <person name="Bornberg-Bauer E."/>
            <person name="Green P.J."/>
            <person name="Pearson G.A."/>
            <person name="Procaccini G."/>
            <person name="Duarte C.M."/>
            <person name="Schmutz J."/>
            <person name="Reusch T.B.H."/>
            <person name="Van de Peer Y."/>
        </authorList>
    </citation>
    <scope>NUCLEOTIDE SEQUENCE [LARGE SCALE GENOMIC DNA]</scope>
    <source>
        <strain evidence="2">cv. Finnish</strain>
    </source>
</reference>
<dbReference type="AlphaFoldDB" id="A0A0K9P8K0"/>
<dbReference type="EMBL" id="LFYR01001151">
    <property type="protein sequence ID" value="KMZ64475.1"/>
    <property type="molecule type" value="Genomic_DNA"/>
</dbReference>
<organism evidence="1 2">
    <name type="scientific">Zostera marina</name>
    <name type="common">Eelgrass</name>
    <dbReference type="NCBI Taxonomy" id="29655"/>
    <lineage>
        <taxon>Eukaryota</taxon>
        <taxon>Viridiplantae</taxon>
        <taxon>Streptophyta</taxon>
        <taxon>Embryophyta</taxon>
        <taxon>Tracheophyta</taxon>
        <taxon>Spermatophyta</taxon>
        <taxon>Magnoliopsida</taxon>
        <taxon>Liliopsida</taxon>
        <taxon>Zosteraceae</taxon>
        <taxon>Zostera</taxon>
    </lineage>
</organism>
<comment type="caution">
    <text evidence="1">The sequence shown here is derived from an EMBL/GenBank/DDBJ whole genome shotgun (WGS) entry which is preliminary data.</text>
</comment>
<dbReference type="Proteomes" id="UP000036987">
    <property type="component" value="Unassembled WGS sequence"/>
</dbReference>
<protein>
    <submittedName>
        <fullName evidence="1">Uncharacterized protein</fullName>
    </submittedName>
</protein>
<sequence length="78" mass="8922">MQSFGQASIFSCCMSKLINSIITTLQTSHSLIIIRIDRKHIATGEKLTREIRSHNTESREYDNTCQHLQPFLLPETST</sequence>
<evidence type="ECO:0000313" key="1">
    <source>
        <dbReference type="EMBL" id="KMZ64475.1"/>
    </source>
</evidence>
<evidence type="ECO:0000313" key="2">
    <source>
        <dbReference type="Proteomes" id="UP000036987"/>
    </source>
</evidence>
<gene>
    <name evidence="1" type="ORF">ZOSMA_36G00850</name>
</gene>
<name>A0A0K9P8K0_ZOSMR</name>
<proteinExistence type="predicted"/>